<evidence type="ECO:0000259" key="9">
    <source>
        <dbReference type="Pfam" id="PF01699"/>
    </source>
</evidence>
<dbReference type="InterPro" id="IPR004837">
    <property type="entry name" value="NaCa_Exmemb"/>
</dbReference>
<dbReference type="EMBL" id="KV425575">
    <property type="protein sequence ID" value="KZT24763.1"/>
    <property type="molecule type" value="Genomic_DNA"/>
</dbReference>
<dbReference type="OrthoDB" id="1699231at2759"/>
<dbReference type="PANTHER" id="PTHR31503:SF22">
    <property type="entry name" value="VACUOLAR CALCIUM ION TRANSPORTER"/>
    <property type="match status" value="1"/>
</dbReference>
<keyword evidence="11" id="KW-1185">Reference proteome</keyword>
<evidence type="ECO:0000256" key="4">
    <source>
        <dbReference type="ARBA" id="ARBA00022692"/>
    </source>
</evidence>
<accession>A0A165S781</accession>
<evidence type="ECO:0000256" key="5">
    <source>
        <dbReference type="ARBA" id="ARBA00022989"/>
    </source>
</evidence>
<evidence type="ECO:0000256" key="2">
    <source>
        <dbReference type="ARBA" id="ARBA00008170"/>
    </source>
</evidence>
<dbReference type="GO" id="GO:0015369">
    <property type="term" value="F:calcium:proton antiporter activity"/>
    <property type="evidence" value="ECO:0007669"/>
    <property type="project" value="TreeGrafter"/>
</dbReference>
<name>A0A165S781_9AGAM</name>
<evidence type="ECO:0000313" key="10">
    <source>
        <dbReference type="EMBL" id="KZT24763.1"/>
    </source>
</evidence>
<dbReference type="PANTHER" id="PTHR31503">
    <property type="entry name" value="VACUOLAR CALCIUM ION TRANSPORTER"/>
    <property type="match status" value="1"/>
</dbReference>
<feature type="transmembrane region" description="Helical" evidence="8">
    <location>
        <begin position="6"/>
        <end position="25"/>
    </location>
</feature>
<dbReference type="AlphaFoldDB" id="A0A165S781"/>
<evidence type="ECO:0000256" key="8">
    <source>
        <dbReference type="SAM" id="Phobius"/>
    </source>
</evidence>
<dbReference type="GO" id="GO:0012505">
    <property type="term" value="C:endomembrane system"/>
    <property type="evidence" value="ECO:0007669"/>
    <property type="project" value="UniProtKB-SubCell"/>
</dbReference>
<gene>
    <name evidence="10" type="ORF">NEOLEDRAFT_1066482</name>
</gene>
<evidence type="ECO:0000313" key="11">
    <source>
        <dbReference type="Proteomes" id="UP000076761"/>
    </source>
</evidence>
<comment type="subcellular location">
    <subcellularLocation>
        <location evidence="1">Endomembrane system</location>
        <topology evidence="1">Multi-pass membrane protein</topology>
    </subcellularLocation>
</comment>
<dbReference type="InParanoid" id="A0A165S781"/>
<keyword evidence="6" id="KW-0406">Ion transport</keyword>
<dbReference type="GO" id="GO:0005774">
    <property type="term" value="C:vacuolar membrane"/>
    <property type="evidence" value="ECO:0007669"/>
    <property type="project" value="UniProtKB-ARBA"/>
</dbReference>
<feature type="transmembrane region" description="Helical" evidence="8">
    <location>
        <begin position="75"/>
        <end position="97"/>
    </location>
</feature>
<keyword evidence="3" id="KW-0813">Transport</keyword>
<keyword evidence="4 8" id="KW-0812">Transmembrane</keyword>
<dbReference type="Gene3D" id="1.20.1420.30">
    <property type="entry name" value="NCX, central ion-binding region"/>
    <property type="match status" value="1"/>
</dbReference>
<evidence type="ECO:0000256" key="1">
    <source>
        <dbReference type="ARBA" id="ARBA00004127"/>
    </source>
</evidence>
<dbReference type="InterPro" id="IPR044880">
    <property type="entry name" value="NCX_ion-bd_dom_sf"/>
</dbReference>
<protein>
    <recommendedName>
        <fullName evidence="9">Sodium/calcium exchanger membrane region domain-containing protein</fullName>
    </recommendedName>
</protein>
<keyword evidence="5 8" id="KW-1133">Transmembrane helix</keyword>
<dbReference type="Proteomes" id="UP000076761">
    <property type="component" value="Unassembled WGS sequence"/>
</dbReference>
<comment type="similarity">
    <text evidence="2">Belongs to the Ca(2+):cation antiporter (CaCA) (TC 2.A.19) family.</text>
</comment>
<evidence type="ECO:0000256" key="7">
    <source>
        <dbReference type="ARBA" id="ARBA00023136"/>
    </source>
</evidence>
<feature type="transmembrane region" description="Helical" evidence="8">
    <location>
        <begin position="104"/>
        <end position="124"/>
    </location>
</feature>
<evidence type="ECO:0000256" key="3">
    <source>
        <dbReference type="ARBA" id="ARBA00022448"/>
    </source>
</evidence>
<feature type="non-terminal residue" evidence="10">
    <location>
        <position position="1"/>
    </location>
</feature>
<organism evidence="10 11">
    <name type="scientific">Neolentinus lepideus HHB14362 ss-1</name>
    <dbReference type="NCBI Taxonomy" id="1314782"/>
    <lineage>
        <taxon>Eukaryota</taxon>
        <taxon>Fungi</taxon>
        <taxon>Dikarya</taxon>
        <taxon>Basidiomycota</taxon>
        <taxon>Agaricomycotina</taxon>
        <taxon>Agaricomycetes</taxon>
        <taxon>Gloeophyllales</taxon>
        <taxon>Gloeophyllaceae</taxon>
        <taxon>Neolentinus</taxon>
    </lineage>
</organism>
<sequence>SMLIRLLYYLQVISVTALFMIDSVDGLSATSNVSKEFIAMILIPIMGNAPGKLSIHLSPDFYLAVRGSLPLSMAVAVGSGVQLALFIIPFMVCLAWWAHKPLTLLFDPVEAITLVVTTVVVAFMTTNGRSNWLEGAILICKSGFAYLTHS</sequence>
<reference evidence="10 11" key="1">
    <citation type="journal article" date="2016" name="Mol. Biol. Evol.">
        <title>Comparative Genomics of Early-Diverging Mushroom-Forming Fungi Provides Insights into the Origins of Lignocellulose Decay Capabilities.</title>
        <authorList>
            <person name="Nagy L.G."/>
            <person name="Riley R."/>
            <person name="Tritt A."/>
            <person name="Adam C."/>
            <person name="Daum C."/>
            <person name="Floudas D."/>
            <person name="Sun H."/>
            <person name="Yadav J.S."/>
            <person name="Pangilinan J."/>
            <person name="Larsson K.H."/>
            <person name="Matsuura K."/>
            <person name="Barry K."/>
            <person name="Labutti K."/>
            <person name="Kuo R."/>
            <person name="Ohm R.A."/>
            <person name="Bhattacharya S.S."/>
            <person name="Shirouzu T."/>
            <person name="Yoshinaga Y."/>
            <person name="Martin F.M."/>
            <person name="Grigoriev I.V."/>
            <person name="Hibbett D.S."/>
        </authorList>
    </citation>
    <scope>NUCLEOTIDE SEQUENCE [LARGE SCALE GENOMIC DNA]</scope>
    <source>
        <strain evidence="10 11">HHB14362 ss-1</strain>
    </source>
</reference>
<keyword evidence="7 8" id="KW-0472">Membrane</keyword>
<proteinExistence type="inferred from homology"/>
<dbReference type="Pfam" id="PF01699">
    <property type="entry name" value="Na_Ca_ex"/>
    <property type="match status" value="1"/>
</dbReference>
<evidence type="ECO:0000256" key="6">
    <source>
        <dbReference type="ARBA" id="ARBA00023065"/>
    </source>
</evidence>
<dbReference type="GO" id="GO:0006874">
    <property type="term" value="P:intracellular calcium ion homeostasis"/>
    <property type="evidence" value="ECO:0007669"/>
    <property type="project" value="TreeGrafter"/>
</dbReference>
<dbReference type="InterPro" id="IPR004713">
    <property type="entry name" value="CaH_exchang"/>
</dbReference>
<feature type="domain" description="Sodium/calcium exchanger membrane region" evidence="9">
    <location>
        <begin position="5"/>
        <end position="139"/>
    </location>
</feature>
<dbReference type="STRING" id="1314782.A0A165S781"/>